<dbReference type="AlphaFoldDB" id="A0A2S0NB82"/>
<organism evidence="2 3">
    <name type="scientific">Phreatobacter cathodiphilus</name>
    <dbReference type="NCBI Taxonomy" id="1868589"/>
    <lineage>
        <taxon>Bacteria</taxon>
        <taxon>Pseudomonadati</taxon>
        <taxon>Pseudomonadota</taxon>
        <taxon>Alphaproteobacteria</taxon>
        <taxon>Hyphomicrobiales</taxon>
        <taxon>Phreatobacteraceae</taxon>
        <taxon>Phreatobacter</taxon>
    </lineage>
</organism>
<dbReference type="OrthoDB" id="8454943at2"/>
<name>A0A2S0NB82_9HYPH</name>
<keyword evidence="1" id="KW-1133">Transmembrane helix</keyword>
<keyword evidence="1" id="KW-0472">Membrane</keyword>
<evidence type="ECO:0000256" key="1">
    <source>
        <dbReference type="SAM" id="Phobius"/>
    </source>
</evidence>
<evidence type="ECO:0000313" key="2">
    <source>
        <dbReference type="EMBL" id="AVO45418.1"/>
    </source>
</evidence>
<dbReference type="KEGG" id="phr:C6569_10290"/>
<evidence type="ECO:0008006" key="4">
    <source>
        <dbReference type="Google" id="ProtNLM"/>
    </source>
</evidence>
<reference evidence="2 3" key="1">
    <citation type="submission" date="2018-03" db="EMBL/GenBank/DDBJ databases">
        <title>Genome sequencing of Phreatobacter sp.</title>
        <authorList>
            <person name="Kim S.-J."/>
            <person name="Heo J."/>
            <person name="Kwon S.-W."/>
        </authorList>
    </citation>
    <scope>NUCLEOTIDE SEQUENCE [LARGE SCALE GENOMIC DNA]</scope>
    <source>
        <strain evidence="2 3">S-12</strain>
    </source>
</reference>
<keyword evidence="3" id="KW-1185">Reference proteome</keyword>
<keyword evidence="1" id="KW-0812">Transmembrane</keyword>
<proteinExistence type="predicted"/>
<sequence>MRNLFILMFMLAATVFAGSAMIVVVATPSLYDRGMVMIPVAAALGVVLAAPVAWLVARAISQASKPV</sequence>
<evidence type="ECO:0000313" key="3">
    <source>
        <dbReference type="Proteomes" id="UP000237889"/>
    </source>
</evidence>
<dbReference type="Proteomes" id="UP000237889">
    <property type="component" value="Chromosome"/>
</dbReference>
<dbReference type="EMBL" id="CP027668">
    <property type="protein sequence ID" value="AVO45418.1"/>
    <property type="molecule type" value="Genomic_DNA"/>
</dbReference>
<protein>
    <recommendedName>
        <fullName evidence="4">CTP synthetase</fullName>
    </recommendedName>
</protein>
<dbReference type="RefSeq" id="WP_106748759.1">
    <property type="nucleotide sequence ID" value="NZ_CP027668.1"/>
</dbReference>
<accession>A0A2S0NB82</accession>
<feature type="transmembrane region" description="Helical" evidence="1">
    <location>
        <begin position="36"/>
        <end position="57"/>
    </location>
</feature>
<gene>
    <name evidence="2" type="ORF">C6569_10290</name>
</gene>